<evidence type="ECO:0000313" key="3">
    <source>
        <dbReference type="Proteomes" id="UP000015100"/>
    </source>
</evidence>
<dbReference type="HOGENOM" id="CLU_1532490_0_0_1"/>
<gene>
    <name evidence="2" type="ORF">H072_3013</name>
</gene>
<proteinExistence type="predicted"/>
<feature type="region of interest" description="Disordered" evidence="1">
    <location>
        <begin position="77"/>
        <end position="152"/>
    </location>
</feature>
<organism evidence="2 3">
    <name type="scientific">Dactylellina haptotyla (strain CBS 200.50)</name>
    <name type="common">Nematode-trapping fungus</name>
    <name type="synonym">Monacrosporium haptotylum</name>
    <dbReference type="NCBI Taxonomy" id="1284197"/>
    <lineage>
        <taxon>Eukaryota</taxon>
        <taxon>Fungi</taxon>
        <taxon>Dikarya</taxon>
        <taxon>Ascomycota</taxon>
        <taxon>Pezizomycotina</taxon>
        <taxon>Orbiliomycetes</taxon>
        <taxon>Orbiliales</taxon>
        <taxon>Orbiliaceae</taxon>
        <taxon>Dactylellina</taxon>
    </lineage>
</organism>
<evidence type="ECO:0000256" key="1">
    <source>
        <dbReference type="SAM" id="MobiDB-lite"/>
    </source>
</evidence>
<accession>S8APH4</accession>
<dbReference type="EMBL" id="AQGS01000092">
    <property type="protein sequence ID" value="EPS43016.1"/>
    <property type="molecule type" value="Genomic_DNA"/>
</dbReference>
<feature type="compositionally biased region" description="Polar residues" evidence="1">
    <location>
        <begin position="82"/>
        <end position="98"/>
    </location>
</feature>
<keyword evidence="3" id="KW-1185">Reference proteome</keyword>
<evidence type="ECO:0000313" key="2">
    <source>
        <dbReference type="EMBL" id="EPS43016.1"/>
    </source>
</evidence>
<reference evidence="3" key="2">
    <citation type="submission" date="2013-04" db="EMBL/GenBank/DDBJ databases">
        <title>Genomic mechanisms accounting for the adaptation to parasitism in nematode-trapping fungi.</title>
        <authorList>
            <person name="Ahren D.G."/>
        </authorList>
    </citation>
    <scope>NUCLEOTIDE SEQUENCE [LARGE SCALE GENOMIC DNA]</scope>
    <source>
        <strain evidence="3">CBS 200.50</strain>
    </source>
</reference>
<dbReference type="AlphaFoldDB" id="S8APH4"/>
<feature type="compositionally biased region" description="Low complexity" evidence="1">
    <location>
        <begin position="129"/>
        <end position="140"/>
    </location>
</feature>
<comment type="caution">
    <text evidence="2">The sequence shown here is derived from an EMBL/GenBank/DDBJ whole genome shotgun (WGS) entry which is preliminary data.</text>
</comment>
<reference evidence="2 3" key="1">
    <citation type="journal article" date="2013" name="PLoS Genet.">
        <title>Genomic mechanisms accounting for the adaptation to parasitism in nematode-trapping fungi.</title>
        <authorList>
            <person name="Meerupati T."/>
            <person name="Andersson K.M."/>
            <person name="Friman E."/>
            <person name="Kumar D."/>
            <person name="Tunlid A."/>
            <person name="Ahren D."/>
        </authorList>
    </citation>
    <scope>NUCLEOTIDE SEQUENCE [LARGE SCALE GENOMIC DNA]</scope>
    <source>
        <strain evidence="2 3">CBS 200.50</strain>
    </source>
</reference>
<dbReference type="Proteomes" id="UP000015100">
    <property type="component" value="Unassembled WGS sequence"/>
</dbReference>
<sequence length="175" mass="19369">MSFRQDSRSYQLQLRERRAAEDDAMVMMMMKMMKMMKTRKEKEYLLRPARERHSSSFLQTGADVSRTCLCQPAIGEGEDANLETTSPTGCVPAPNQQRGPYRRQLRERACVSDPNQSSEHLPKPPASSSPPSSSSITSTTTPPPATNPTTAVNVYVQLSKASTASAFPQSSQPDR</sequence>
<protein>
    <submittedName>
        <fullName evidence="2">Uncharacterized protein</fullName>
    </submittedName>
</protein>
<name>S8APH4_DACHA</name>